<evidence type="ECO:0000313" key="3">
    <source>
        <dbReference type="WBParaSite" id="PSAMB.scaffold6636size9080.g28836.t1"/>
    </source>
</evidence>
<feature type="transmembrane region" description="Helical" evidence="1">
    <location>
        <begin position="20"/>
        <end position="40"/>
    </location>
</feature>
<dbReference type="Proteomes" id="UP000887566">
    <property type="component" value="Unplaced"/>
</dbReference>
<evidence type="ECO:0000313" key="2">
    <source>
        <dbReference type="Proteomes" id="UP000887566"/>
    </source>
</evidence>
<dbReference type="AlphaFoldDB" id="A0A914X9Q0"/>
<name>A0A914X9Q0_9BILA</name>
<dbReference type="WBParaSite" id="PSAMB.scaffold6636size9080.g28836.t1">
    <property type="protein sequence ID" value="PSAMB.scaffold6636size9080.g28836.t1"/>
    <property type="gene ID" value="PSAMB.scaffold6636size9080.g28836"/>
</dbReference>
<proteinExistence type="predicted"/>
<keyword evidence="2" id="KW-1185">Reference proteome</keyword>
<feature type="transmembrane region" description="Helical" evidence="1">
    <location>
        <begin position="91"/>
        <end position="114"/>
    </location>
</feature>
<dbReference type="InterPro" id="IPR019426">
    <property type="entry name" value="7TM_GPCR_serpentine_rcpt_Srv"/>
</dbReference>
<protein>
    <submittedName>
        <fullName evidence="3">G protein-coupled receptor</fullName>
    </submittedName>
</protein>
<dbReference type="Pfam" id="PF10323">
    <property type="entry name" value="7TM_GPCR_Srv"/>
    <property type="match status" value="1"/>
</dbReference>
<sequence>METPYDPTLPDLMSTMAGYFIRLILVICGVCYAFSIRAIWKYRHQTIVQTAAKRRSAAREAGFTLVSLVTFILLCLYYVRMESMSRGWSNIYYQIGTYAGDIRSFINPYTIFLVSKPVRNAMRNQLAALFPRLLKYTTTSTANLPNNQITIAAINNATLMIRHNRSNGTAWA</sequence>
<evidence type="ECO:0000256" key="1">
    <source>
        <dbReference type="SAM" id="Phobius"/>
    </source>
</evidence>
<keyword evidence="1" id="KW-1133">Transmembrane helix</keyword>
<dbReference type="SUPFAM" id="SSF81321">
    <property type="entry name" value="Family A G protein-coupled receptor-like"/>
    <property type="match status" value="1"/>
</dbReference>
<dbReference type="Gene3D" id="1.20.1070.10">
    <property type="entry name" value="Rhodopsin 7-helix transmembrane proteins"/>
    <property type="match status" value="1"/>
</dbReference>
<feature type="transmembrane region" description="Helical" evidence="1">
    <location>
        <begin position="61"/>
        <end position="79"/>
    </location>
</feature>
<organism evidence="2 3">
    <name type="scientific">Plectus sambesii</name>
    <dbReference type="NCBI Taxonomy" id="2011161"/>
    <lineage>
        <taxon>Eukaryota</taxon>
        <taxon>Metazoa</taxon>
        <taxon>Ecdysozoa</taxon>
        <taxon>Nematoda</taxon>
        <taxon>Chromadorea</taxon>
        <taxon>Plectida</taxon>
        <taxon>Plectina</taxon>
        <taxon>Plectoidea</taxon>
        <taxon>Plectidae</taxon>
        <taxon>Plectus</taxon>
    </lineage>
</organism>
<accession>A0A914X9Q0</accession>
<reference evidence="3" key="1">
    <citation type="submission" date="2022-11" db="UniProtKB">
        <authorList>
            <consortium name="WormBaseParasite"/>
        </authorList>
    </citation>
    <scope>IDENTIFICATION</scope>
</reference>
<keyword evidence="1" id="KW-0472">Membrane</keyword>
<keyword evidence="1" id="KW-0812">Transmembrane</keyword>